<proteinExistence type="predicted"/>
<keyword evidence="4" id="KW-1185">Reference proteome</keyword>
<evidence type="ECO:0000313" key="3">
    <source>
        <dbReference type="EMBL" id="MDU9003577.1"/>
    </source>
</evidence>
<evidence type="ECO:0000259" key="2">
    <source>
        <dbReference type="Pfam" id="PF01607"/>
    </source>
</evidence>
<keyword evidence="1" id="KW-0732">Signal</keyword>
<name>A0ABU3VBL9_9RHOB</name>
<dbReference type="SUPFAM" id="SSF57625">
    <property type="entry name" value="Invertebrate chitin-binding proteins"/>
    <property type="match status" value="1"/>
</dbReference>
<reference evidence="4" key="1">
    <citation type="submission" date="2023-05" db="EMBL/GenBank/DDBJ databases">
        <title>Sedimentitalea sp. nov. JM2-8.</title>
        <authorList>
            <person name="Huang J."/>
        </authorList>
    </citation>
    <scope>NUCLEOTIDE SEQUENCE [LARGE SCALE GENOMIC DNA]</scope>
    <source>
        <strain evidence="4">KHS03</strain>
    </source>
</reference>
<evidence type="ECO:0000313" key="4">
    <source>
        <dbReference type="Proteomes" id="UP001255416"/>
    </source>
</evidence>
<protein>
    <submittedName>
        <fullName evidence="3">Carbohydrate-binding module family 14 protein</fullName>
    </submittedName>
</protein>
<sequence length="52" mass="5447">MTLKTVAAALVLVSIPALSFAMCSEREHQAQSCASGMIWDSVTQSCVAQTSS</sequence>
<dbReference type="RefSeq" id="WP_316774594.1">
    <property type="nucleotide sequence ID" value="NZ_JASMWN010000004.1"/>
</dbReference>
<evidence type="ECO:0000256" key="1">
    <source>
        <dbReference type="SAM" id="SignalP"/>
    </source>
</evidence>
<organism evidence="3 4">
    <name type="scientific">Sedimentitalea todarodis</name>
    <dbReference type="NCBI Taxonomy" id="1631240"/>
    <lineage>
        <taxon>Bacteria</taxon>
        <taxon>Pseudomonadati</taxon>
        <taxon>Pseudomonadota</taxon>
        <taxon>Alphaproteobacteria</taxon>
        <taxon>Rhodobacterales</taxon>
        <taxon>Paracoccaceae</taxon>
        <taxon>Sedimentitalea</taxon>
    </lineage>
</organism>
<feature type="chain" id="PRO_5046629427" evidence="1">
    <location>
        <begin position="20"/>
        <end position="52"/>
    </location>
</feature>
<dbReference type="InterPro" id="IPR036508">
    <property type="entry name" value="Chitin-bd_dom_sf"/>
</dbReference>
<feature type="signal peptide" evidence="1">
    <location>
        <begin position="1"/>
        <end position="19"/>
    </location>
</feature>
<dbReference type="InterPro" id="IPR002557">
    <property type="entry name" value="Chitin-bd_dom"/>
</dbReference>
<comment type="caution">
    <text evidence="3">The sequence shown here is derived from an EMBL/GenBank/DDBJ whole genome shotgun (WGS) entry which is preliminary data.</text>
</comment>
<feature type="domain" description="Chitin-binding type-2" evidence="2">
    <location>
        <begin position="20"/>
        <end position="50"/>
    </location>
</feature>
<dbReference type="Proteomes" id="UP001255416">
    <property type="component" value="Unassembled WGS sequence"/>
</dbReference>
<dbReference type="EMBL" id="JASMWN010000004">
    <property type="protein sequence ID" value="MDU9003577.1"/>
    <property type="molecule type" value="Genomic_DNA"/>
</dbReference>
<accession>A0ABU3VBL9</accession>
<dbReference type="Pfam" id="PF01607">
    <property type="entry name" value="CBM_14"/>
    <property type="match status" value="1"/>
</dbReference>
<gene>
    <name evidence="3" type="ORF">QO231_06890</name>
</gene>